<comment type="subcellular location">
    <subcellularLocation>
        <location evidence="1">Nucleus</location>
    </subcellularLocation>
</comment>
<evidence type="ECO:0000256" key="4">
    <source>
        <dbReference type="ARBA" id="ARBA00022833"/>
    </source>
</evidence>
<dbReference type="EMBL" id="JARBHB010000002">
    <property type="protein sequence ID" value="KAJ8893311.1"/>
    <property type="molecule type" value="Genomic_DNA"/>
</dbReference>
<sequence length="278" mass="32025">MICVDNQPFSVVENQGFVRMMNVVEPKYKFSIKKHLSKIVLPEMYEKVKVSIERVIRKAQLCCSGQFSQYVCRYEKACFKDVSYLAHTLQLVINYSVFNQKVTFCKSQQTTESSPRNFHIAQKCMIQDEPTRWNSTLHMLKIVLEQRRRCPCHSWPGPNKWDSLHPSQWSLIEAFTEILSLFGSAILAISYQNVNVGDRMPINSFTASLTENYALKGMTNDLLAYLQRSAMPLQQDPHFKIMVFVSNEAVIAAKQYILSKMDKLETSKILALSGEMEI</sequence>
<evidence type="ECO:0000256" key="2">
    <source>
        <dbReference type="ARBA" id="ARBA00022723"/>
    </source>
</evidence>
<dbReference type="InterPro" id="IPR012337">
    <property type="entry name" value="RNaseH-like_sf"/>
</dbReference>
<keyword evidence="2" id="KW-0479">Metal-binding</keyword>
<evidence type="ECO:0000256" key="1">
    <source>
        <dbReference type="ARBA" id="ARBA00004123"/>
    </source>
</evidence>
<dbReference type="Proteomes" id="UP001159363">
    <property type="component" value="Chromosome 2"/>
</dbReference>
<accession>A0ABQ9I9K3</accession>
<organism evidence="6 7">
    <name type="scientific">Dryococelus australis</name>
    <dbReference type="NCBI Taxonomy" id="614101"/>
    <lineage>
        <taxon>Eukaryota</taxon>
        <taxon>Metazoa</taxon>
        <taxon>Ecdysozoa</taxon>
        <taxon>Arthropoda</taxon>
        <taxon>Hexapoda</taxon>
        <taxon>Insecta</taxon>
        <taxon>Pterygota</taxon>
        <taxon>Neoptera</taxon>
        <taxon>Polyneoptera</taxon>
        <taxon>Phasmatodea</taxon>
        <taxon>Verophasmatodea</taxon>
        <taxon>Anareolatae</taxon>
        <taxon>Phasmatidae</taxon>
        <taxon>Eurycanthinae</taxon>
        <taxon>Dryococelus</taxon>
    </lineage>
</organism>
<evidence type="ECO:0000256" key="3">
    <source>
        <dbReference type="ARBA" id="ARBA00022771"/>
    </source>
</evidence>
<dbReference type="SUPFAM" id="SSF53098">
    <property type="entry name" value="Ribonuclease H-like"/>
    <property type="match status" value="1"/>
</dbReference>
<keyword evidence="5" id="KW-0539">Nucleus</keyword>
<gene>
    <name evidence="6" type="ORF">PR048_005902</name>
</gene>
<protein>
    <submittedName>
        <fullName evidence="6">Uncharacterized protein</fullName>
    </submittedName>
</protein>
<reference evidence="6 7" key="1">
    <citation type="submission" date="2023-02" db="EMBL/GenBank/DDBJ databases">
        <title>LHISI_Scaffold_Assembly.</title>
        <authorList>
            <person name="Stuart O.P."/>
            <person name="Cleave R."/>
            <person name="Magrath M.J.L."/>
            <person name="Mikheyev A.S."/>
        </authorList>
    </citation>
    <scope>NUCLEOTIDE SEQUENCE [LARGE SCALE GENOMIC DNA]</scope>
    <source>
        <strain evidence="6">Daus_M_001</strain>
        <tissue evidence="6">Leg muscle</tissue>
    </source>
</reference>
<dbReference type="PANTHER" id="PTHR46481">
    <property type="entry name" value="ZINC FINGER BED DOMAIN-CONTAINING PROTEIN 4"/>
    <property type="match status" value="1"/>
</dbReference>
<keyword evidence="4" id="KW-0862">Zinc</keyword>
<name>A0ABQ9I9K3_9NEOP</name>
<evidence type="ECO:0000313" key="6">
    <source>
        <dbReference type="EMBL" id="KAJ8893311.1"/>
    </source>
</evidence>
<proteinExistence type="predicted"/>
<dbReference type="InterPro" id="IPR052035">
    <property type="entry name" value="ZnF_BED_domain_contain"/>
</dbReference>
<keyword evidence="3" id="KW-0863">Zinc-finger</keyword>
<dbReference type="PANTHER" id="PTHR46481:SF10">
    <property type="entry name" value="ZINC FINGER BED DOMAIN-CONTAINING PROTEIN 39"/>
    <property type="match status" value="1"/>
</dbReference>
<keyword evidence="7" id="KW-1185">Reference proteome</keyword>
<evidence type="ECO:0000256" key="5">
    <source>
        <dbReference type="ARBA" id="ARBA00023242"/>
    </source>
</evidence>
<comment type="caution">
    <text evidence="6">The sequence shown here is derived from an EMBL/GenBank/DDBJ whole genome shotgun (WGS) entry which is preliminary data.</text>
</comment>
<evidence type="ECO:0000313" key="7">
    <source>
        <dbReference type="Proteomes" id="UP001159363"/>
    </source>
</evidence>
<dbReference type="SUPFAM" id="SSF140996">
    <property type="entry name" value="Hermes dimerisation domain"/>
    <property type="match status" value="1"/>
</dbReference>